<dbReference type="InterPro" id="IPR002104">
    <property type="entry name" value="Integrase_catalytic"/>
</dbReference>
<protein>
    <submittedName>
        <fullName evidence="7">Tyrosine-type recombinase/integrase</fullName>
    </submittedName>
</protein>
<dbReference type="InterPro" id="IPR013762">
    <property type="entry name" value="Integrase-like_cat_sf"/>
</dbReference>
<evidence type="ECO:0000313" key="7">
    <source>
        <dbReference type="EMBL" id="MBA5689635.1"/>
    </source>
</evidence>
<proteinExistence type="predicted"/>
<dbReference type="Gene3D" id="1.10.150.130">
    <property type="match status" value="1"/>
</dbReference>
<dbReference type="SUPFAM" id="SSF56349">
    <property type="entry name" value="DNA breaking-rejoining enzymes"/>
    <property type="match status" value="1"/>
</dbReference>
<evidence type="ECO:0000259" key="6">
    <source>
        <dbReference type="PROSITE" id="PS51900"/>
    </source>
</evidence>
<accession>A0A7W2FDB6</accession>
<comment type="caution">
    <text evidence="7">The sequence shown here is derived from an EMBL/GenBank/DDBJ whole genome shotgun (WGS) entry which is preliminary data.</text>
</comment>
<feature type="domain" description="Tyr recombinase" evidence="5">
    <location>
        <begin position="164"/>
        <end position="343"/>
    </location>
</feature>
<evidence type="ECO:0000256" key="4">
    <source>
        <dbReference type="PROSITE-ProRule" id="PRU01248"/>
    </source>
</evidence>
<sequence length="343" mass="38802">MGRKPTVNLNLPPYMRRRAWGGKVYYYLRSTIDGKRKEFPLGSDFILALRKYTELVVIEAPCHAVTFSDVEKRYQAEVVPKLAKNTAKIYRSDIRHLLETFKDAPLDQVKPMNIRMFLDDRAAIPTTANRCKRLFSTMWNHARGWGYTDLPNPCEGIKGHSLDKRMLYVTDAMYNAVYAQGSASLREAMDLAYLTGQRPADALRMSEHDIMDGYLIITQAKTKQPLRITIAGKLAELMARIHERKAAHKIVTAGLLTNTNGKRLTPAVLRNHFDEARKKAAAVHPEMADAIMAFHFYDLRAKAADDTSDQRGDQAASDLLGHGNVKTTQRHYLRRGKIVGATK</sequence>
<dbReference type="PROSITE" id="PS51898">
    <property type="entry name" value="TYR_RECOMBINASE"/>
    <property type="match status" value="1"/>
</dbReference>
<gene>
    <name evidence="7" type="ORF">H3H39_21560</name>
</gene>
<keyword evidence="1" id="KW-0229">DNA integration</keyword>
<dbReference type="GO" id="GO:0003677">
    <property type="term" value="F:DNA binding"/>
    <property type="evidence" value="ECO:0007669"/>
    <property type="project" value="UniProtKB-UniRule"/>
</dbReference>
<dbReference type="GO" id="GO:0006310">
    <property type="term" value="P:DNA recombination"/>
    <property type="evidence" value="ECO:0007669"/>
    <property type="project" value="UniProtKB-KW"/>
</dbReference>
<dbReference type="PROSITE" id="PS51900">
    <property type="entry name" value="CB"/>
    <property type="match status" value="1"/>
</dbReference>
<dbReference type="GO" id="GO:0015074">
    <property type="term" value="P:DNA integration"/>
    <property type="evidence" value="ECO:0007669"/>
    <property type="project" value="UniProtKB-KW"/>
</dbReference>
<dbReference type="EMBL" id="JACEZU010000012">
    <property type="protein sequence ID" value="MBA5689635.1"/>
    <property type="molecule type" value="Genomic_DNA"/>
</dbReference>
<evidence type="ECO:0000256" key="1">
    <source>
        <dbReference type="ARBA" id="ARBA00022908"/>
    </source>
</evidence>
<name>A0A7W2FDB6_9BURK</name>
<keyword evidence="2 4" id="KW-0238">DNA-binding</keyword>
<dbReference type="InterPro" id="IPR011010">
    <property type="entry name" value="DNA_brk_join_enz"/>
</dbReference>
<keyword evidence="8" id="KW-1185">Reference proteome</keyword>
<dbReference type="InterPro" id="IPR010998">
    <property type="entry name" value="Integrase_recombinase_N"/>
</dbReference>
<dbReference type="AlphaFoldDB" id="A0A7W2FDB6"/>
<keyword evidence="3" id="KW-0233">DNA recombination</keyword>
<evidence type="ECO:0000313" key="8">
    <source>
        <dbReference type="Proteomes" id="UP000573499"/>
    </source>
</evidence>
<feature type="domain" description="Core-binding (CB)" evidence="6">
    <location>
        <begin position="65"/>
        <end position="143"/>
    </location>
</feature>
<evidence type="ECO:0000256" key="2">
    <source>
        <dbReference type="ARBA" id="ARBA00023125"/>
    </source>
</evidence>
<evidence type="ECO:0000256" key="3">
    <source>
        <dbReference type="ARBA" id="ARBA00023172"/>
    </source>
</evidence>
<dbReference type="Pfam" id="PF00589">
    <property type="entry name" value="Phage_integrase"/>
    <property type="match status" value="1"/>
</dbReference>
<dbReference type="Gene3D" id="1.10.443.10">
    <property type="entry name" value="Intergrase catalytic core"/>
    <property type="match status" value="1"/>
</dbReference>
<reference evidence="7 8" key="1">
    <citation type="submission" date="2020-07" db="EMBL/GenBank/DDBJ databases">
        <title>Novel species isolated from subtropical streams in China.</title>
        <authorList>
            <person name="Lu H."/>
        </authorList>
    </citation>
    <scope>NUCLEOTIDE SEQUENCE [LARGE SCALE GENOMIC DNA]</scope>
    <source>
        <strain evidence="7 8">LX47W</strain>
    </source>
</reference>
<evidence type="ECO:0000259" key="5">
    <source>
        <dbReference type="PROSITE" id="PS51898"/>
    </source>
</evidence>
<dbReference type="Proteomes" id="UP000573499">
    <property type="component" value="Unassembled WGS sequence"/>
</dbReference>
<dbReference type="InterPro" id="IPR044068">
    <property type="entry name" value="CB"/>
</dbReference>
<organism evidence="7 8">
    <name type="scientific">Rugamonas apoptosis</name>
    <dbReference type="NCBI Taxonomy" id="2758570"/>
    <lineage>
        <taxon>Bacteria</taxon>
        <taxon>Pseudomonadati</taxon>
        <taxon>Pseudomonadota</taxon>
        <taxon>Betaproteobacteria</taxon>
        <taxon>Burkholderiales</taxon>
        <taxon>Oxalobacteraceae</taxon>
        <taxon>Telluria group</taxon>
        <taxon>Rugamonas</taxon>
    </lineage>
</organism>